<dbReference type="SUPFAM" id="SSF48371">
    <property type="entry name" value="ARM repeat"/>
    <property type="match status" value="1"/>
</dbReference>
<feature type="compositionally biased region" description="Polar residues" evidence="1">
    <location>
        <begin position="613"/>
        <end position="626"/>
    </location>
</feature>
<dbReference type="Pfam" id="PF12295">
    <property type="entry name" value="Symplekin_C"/>
    <property type="match status" value="1"/>
</dbReference>
<feature type="domain" description="Symplekin C-terminal" evidence="3">
    <location>
        <begin position="1096"/>
        <end position="1260"/>
    </location>
</feature>
<feature type="compositionally biased region" description="Polar residues" evidence="1">
    <location>
        <begin position="958"/>
        <end position="967"/>
    </location>
</feature>
<dbReference type="Gene3D" id="1.25.10.10">
    <property type="entry name" value="Leucine-rich Repeat Variant"/>
    <property type="match status" value="1"/>
</dbReference>
<dbReference type="InterPro" id="IPR022075">
    <property type="entry name" value="Symplekin_C"/>
</dbReference>
<dbReference type="InterPro" id="IPR011989">
    <property type="entry name" value="ARM-like"/>
</dbReference>
<dbReference type="GO" id="GO:0071333">
    <property type="term" value="P:cellular response to glucose stimulus"/>
    <property type="evidence" value="ECO:0007669"/>
    <property type="project" value="EnsemblPlants"/>
</dbReference>
<feature type="compositionally biased region" description="Low complexity" evidence="1">
    <location>
        <begin position="16"/>
        <end position="39"/>
    </location>
</feature>
<accession>A0A0E0C6H7</accession>
<name>A0A0E0C6H7_9ORYZ</name>
<proteinExistence type="predicted"/>
<sequence>MQPSGGGGRRARSRAGEAADADAGGWCRQPAGGEAAVVVGGRGAAQGTKGQDRERQWGTKGRRGAARRRPGRVAVGVEGRRGRRLLRELGSNVTEDLVVLMPNLLSFLKHDDPAVVNQSIASGTNLFAAVLEEMTLQINKCGRVDAWLEEMWAWMKQFKDAVHNLIHESVPVATKLFAVKFIETWILCSAPQSKSDRMQPTEGRNRRLFDSSRLSQFHPSLNPAVLEADANRALILLVDILQSACAHQGSFLVGTINSLAAIAKNRPVYYERILPVLLGFDPSLEVAKGAHPASLRYSLKTAFLGFLRSPCQAMIESKDTLVRQLRVLSPGEATEQIIRQVEKMTRNIERASRASKDEPSTLDMPYGDISRKYPAARSSDAFATADGVAKRARFDTSAALNPPFQGASDYSNMQVDNEANVDHSSDPALLNCDMSPVEKMIEMIGALLAEGERGAESLGILISTVEADVMADIVIETMKHLPETSILLATSNNGQQKKIQSSSSPLTENLPANSHSLPYSTQFALPADGVSMSMSDVPVVSGVHDSKRDPRRDPRRLDPRRTVAPAATSSIHVKGETTGVHQTNNLSNVPYPVSGKVENSLDYSGDLSKNEDVQQTSCQPNQSLPKENSEILDDALELEPKFEVQALADVGFHSSDVDKEMVNPLSPEVTSNNELDSMELEVDPFSPVFKASTPEDTTNHDLPVLPSHLELSDDEKILLHKLAIRRIIDDYKKNSVNTRFSLLAHLIAQSTADDNIMDLIQRHIIYHYHDQGHELAMHVLYQLHSVSVADSPESTAPASKNYENFFISLARSLIHSLPASDKSFSKFLCDAPYLPESMLKLLEDICVSQGNSQQTKDSDGDRVTQGLGTVWSLILARPPLRQDCLDIALKCAIHSQDEVRGKAVRLVTKKLYELTYASERVEQFAIDSLLAIANKHGVETDINSTSLKESSPEFEAGSQETSVSGSHISDAEPSENTCNKTDLVSPKQSAVSVSEAKRHTSLFFALCTKRPILLQHLFNVYGRSPKVVKQCIHWHIPNLVRNLGSSCSEMLAIIHNPPEGSEELVTLILQTLTEDSTPSAELVAAVKHLYETKLKDASILIPLLSSFPKEEVLPIFPRLVDLPPDRFQDALARILQGSAHTGPALTPAEVLIAIHDINPEKDRVALKKVTDACTACFEQRTVDNVPIPLLFMRTVIQALDAFPALVDFVMEILSRLVNKQIWKMPKLWVGFLKLAYQTQPRSFDVILQLPPPQLEIALNKYPNLRTPLCSFVNQRNMHSILPRQILKVLGFINEPHQAPIPFVPAAMQTADATSSLPGATLM</sequence>
<evidence type="ECO:0008006" key="6">
    <source>
        <dbReference type="Google" id="ProtNLM"/>
    </source>
</evidence>
<dbReference type="PANTHER" id="PTHR47184:SF3">
    <property type="entry name" value="PHOSPHATIDYLINOSITOL 3-AND 4-KINASE FAMILY PROTEIN-RELATED"/>
    <property type="match status" value="1"/>
</dbReference>
<feature type="compositionally biased region" description="Basic residues" evidence="1">
    <location>
        <begin position="60"/>
        <end position="70"/>
    </location>
</feature>
<feature type="domain" description="Symplekin/Pta1 N-terminal" evidence="2">
    <location>
        <begin position="112"/>
        <end position="325"/>
    </location>
</feature>
<dbReference type="EnsemblPlants" id="OMERI01G25210.1">
    <property type="protein sequence ID" value="OMERI01G25210.1"/>
    <property type="gene ID" value="OMERI01G25210"/>
</dbReference>
<keyword evidence="5" id="KW-1185">Reference proteome</keyword>
<dbReference type="InterPro" id="IPR032460">
    <property type="entry name" value="Symplekin/Pta1_N"/>
</dbReference>
<protein>
    <recommendedName>
        <fullName evidence="6">Symplekin C-terminal domain-containing protein</fullName>
    </recommendedName>
</protein>
<feature type="compositionally biased region" description="Basic and acidic residues" evidence="1">
    <location>
        <begin position="544"/>
        <end position="561"/>
    </location>
</feature>
<evidence type="ECO:0000259" key="2">
    <source>
        <dbReference type="Pfam" id="PF11935"/>
    </source>
</evidence>
<dbReference type="PANTHER" id="PTHR47184">
    <property type="entry name" value="PHOSPHATIDYLINOSITOL 3-AND 4-KINASE FAMILY PROTEIN-RELATED"/>
    <property type="match status" value="1"/>
</dbReference>
<reference evidence="4" key="2">
    <citation type="submission" date="2018-05" db="EMBL/GenBank/DDBJ databases">
        <title>OmerRS3 (Oryza meridionalis Reference Sequence Version 3).</title>
        <authorList>
            <person name="Zhang J."/>
            <person name="Kudrna D."/>
            <person name="Lee S."/>
            <person name="Talag J."/>
            <person name="Welchert J."/>
            <person name="Wing R.A."/>
        </authorList>
    </citation>
    <scope>NUCLEOTIDE SEQUENCE [LARGE SCALE GENOMIC DNA]</scope>
    <source>
        <strain evidence="4">cv. OR44</strain>
    </source>
</reference>
<feature type="region of interest" description="Disordered" evidence="1">
    <location>
        <begin position="602"/>
        <end position="626"/>
    </location>
</feature>
<evidence type="ECO:0000313" key="4">
    <source>
        <dbReference type="EnsemblPlants" id="OMERI01G25210.1"/>
    </source>
</evidence>
<dbReference type="Gramene" id="OMERI01G25210.1">
    <property type="protein sequence ID" value="OMERI01G25210.1"/>
    <property type="gene ID" value="OMERI01G25210"/>
</dbReference>
<evidence type="ECO:0000313" key="5">
    <source>
        <dbReference type="Proteomes" id="UP000008021"/>
    </source>
</evidence>
<feature type="region of interest" description="Disordered" evidence="1">
    <location>
        <begin position="540"/>
        <end position="567"/>
    </location>
</feature>
<feature type="region of interest" description="Disordered" evidence="1">
    <location>
        <begin position="1"/>
        <end position="70"/>
    </location>
</feature>
<dbReference type="InterPro" id="IPR016024">
    <property type="entry name" value="ARM-type_fold"/>
</dbReference>
<organism evidence="4">
    <name type="scientific">Oryza meridionalis</name>
    <dbReference type="NCBI Taxonomy" id="40149"/>
    <lineage>
        <taxon>Eukaryota</taxon>
        <taxon>Viridiplantae</taxon>
        <taxon>Streptophyta</taxon>
        <taxon>Embryophyta</taxon>
        <taxon>Tracheophyta</taxon>
        <taxon>Spermatophyta</taxon>
        <taxon>Magnoliopsida</taxon>
        <taxon>Liliopsida</taxon>
        <taxon>Poales</taxon>
        <taxon>Poaceae</taxon>
        <taxon>BOP clade</taxon>
        <taxon>Oryzoideae</taxon>
        <taxon>Oryzeae</taxon>
        <taxon>Oryzinae</taxon>
        <taxon>Oryza</taxon>
    </lineage>
</organism>
<feature type="compositionally biased region" description="Polar residues" evidence="1">
    <location>
        <begin position="974"/>
        <end position="983"/>
    </location>
</feature>
<feature type="region of interest" description="Disordered" evidence="1">
    <location>
        <begin position="943"/>
        <end position="983"/>
    </location>
</feature>
<evidence type="ECO:0000259" key="3">
    <source>
        <dbReference type="Pfam" id="PF12295"/>
    </source>
</evidence>
<dbReference type="Pfam" id="PF11935">
    <property type="entry name" value="SYMPK_PTA1_N"/>
    <property type="match status" value="1"/>
</dbReference>
<evidence type="ECO:0000256" key="1">
    <source>
        <dbReference type="SAM" id="MobiDB-lite"/>
    </source>
</evidence>
<dbReference type="Proteomes" id="UP000008021">
    <property type="component" value="Chromosome 1"/>
</dbReference>
<feature type="region of interest" description="Disordered" evidence="1">
    <location>
        <begin position="492"/>
        <end position="513"/>
    </location>
</feature>
<reference evidence="4" key="1">
    <citation type="submission" date="2015-04" db="UniProtKB">
        <authorList>
            <consortium name="EnsemblPlants"/>
        </authorList>
    </citation>
    <scope>IDENTIFICATION</scope>
</reference>
<dbReference type="STRING" id="40149.A0A0E0C6H7"/>